<comment type="caution">
    <text evidence="2">The sequence shown here is derived from an EMBL/GenBank/DDBJ whole genome shotgun (WGS) entry which is preliminary data.</text>
</comment>
<dbReference type="AlphaFoldDB" id="A0A4R4DWR9"/>
<dbReference type="Pfam" id="PF04536">
    <property type="entry name" value="TPM_phosphatase"/>
    <property type="match status" value="1"/>
</dbReference>
<proteinExistence type="predicted"/>
<reference evidence="2 3" key="1">
    <citation type="submission" date="2019-03" db="EMBL/GenBank/DDBJ databases">
        <authorList>
            <person name="Kim M.K.M."/>
        </authorList>
    </citation>
    <scope>NUCLEOTIDE SEQUENCE [LARGE SCALE GENOMIC DNA]</scope>
    <source>
        <strain evidence="2 3">17J68-15</strain>
    </source>
</reference>
<dbReference type="OrthoDB" id="9786161at2"/>
<dbReference type="Gene3D" id="3.10.310.50">
    <property type="match status" value="1"/>
</dbReference>
<dbReference type="EMBL" id="SKFH01000026">
    <property type="protein sequence ID" value="TCZ68601.1"/>
    <property type="molecule type" value="Genomic_DNA"/>
</dbReference>
<gene>
    <name evidence="2" type="ORF">E0486_13850</name>
</gene>
<dbReference type="InterPro" id="IPR007621">
    <property type="entry name" value="TPM_dom"/>
</dbReference>
<dbReference type="Proteomes" id="UP000295164">
    <property type="component" value="Unassembled WGS sequence"/>
</dbReference>
<sequence length="154" mass="17519">MGWFSRFRRKEDFFTDAQKAQLVQAIQSAERRTSGEVRVYVESHCSYVDAIDRAKEVFASLKMYETELRNATLVYIAVKDRQAAVFGDAGIHEKVGPHYWQETIGGMLREFRAEHLADGICVGISRLGEALQAYFPYDASTDKNELPDDIVFGK</sequence>
<organism evidence="2 3">
    <name type="scientific">Flaviaesturariibacter aridisoli</name>
    <dbReference type="NCBI Taxonomy" id="2545761"/>
    <lineage>
        <taxon>Bacteria</taxon>
        <taxon>Pseudomonadati</taxon>
        <taxon>Bacteroidota</taxon>
        <taxon>Chitinophagia</taxon>
        <taxon>Chitinophagales</taxon>
        <taxon>Chitinophagaceae</taxon>
        <taxon>Flaviaestuariibacter</taxon>
    </lineage>
</organism>
<protein>
    <submittedName>
        <fullName evidence="2">TPM domain-containing protein</fullName>
    </submittedName>
</protein>
<dbReference type="PANTHER" id="PTHR30373:SF8">
    <property type="entry name" value="BLL7265 PROTEIN"/>
    <property type="match status" value="1"/>
</dbReference>
<feature type="domain" description="TPM" evidence="1">
    <location>
        <begin position="11"/>
        <end position="129"/>
    </location>
</feature>
<evidence type="ECO:0000313" key="2">
    <source>
        <dbReference type="EMBL" id="TCZ68601.1"/>
    </source>
</evidence>
<name>A0A4R4DWR9_9BACT</name>
<accession>A0A4R4DWR9</accession>
<dbReference type="RefSeq" id="WP_131852793.1">
    <property type="nucleotide sequence ID" value="NZ_SKFH01000026.1"/>
</dbReference>
<dbReference type="PANTHER" id="PTHR30373">
    <property type="entry name" value="UPF0603 PROTEIN YGCG"/>
    <property type="match status" value="1"/>
</dbReference>
<evidence type="ECO:0000313" key="3">
    <source>
        <dbReference type="Proteomes" id="UP000295164"/>
    </source>
</evidence>
<keyword evidence="3" id="KW-1185">Reference proteome</keyword>
<evidence type="ECO:0000259" key="1">
    <source>
        <dbReference type="Pfam" id="PF04536"/>
    </source>
</evidence>